<dbReference type="PANTHER" id="PTHR43364">
    <property type="entry name" value="NADH-SPECIFIC METHYLGLYOXAL REDUCTASE-RELATED"/>
    <property type="match status" value="1"/>
</dbReference>
<protein>
    <submittedName>
        <fullName evidence="4">Aldo/keto reductase</fullName>
    </submittedName>
</protein>
<organism evidence="4 5">
    <name type="scientific">Halomonas salipaludis</name>
    <dbReference type="NCBI Taxonomy" id="2032625"/>
    <lineage>
        <taxon>Bacteria</taxon>
        <taxon>Pseudomonadati</taxon>
        <taxon>Pseudomonadota</taxon>
        <taxon>Gammaproteobacteria</taxon>
        <taxon>Oceanospirillales</taxon>
        <taxon>Halomonadaceae</taxon>
        <taxon>Halomonas</taxon>
    </lineage>
</organism>
<dbReference type="GO" id="GO:0005829">
    <property type="term" value="C:cytosol"/>
    <property type="evidence" value="ECO:0007669"/>
    <property type="project" value="UniProtKB-ARBA"/>
</dbReference>
<dbReference type="FunFam" id="3.20.20.100:FF:000004">
    <property type="entry name" value="Oxidoreductase, aldo/keto reductase"/>
    <property type="match status" value="1"/>
</dbReference>
<dbReference type="Gene3D" id="3.20.20.100">
    <property type="entry name" value="NADP-dependent oxidoreductase domain"/>
    <property type="match status" value="1"/>
</dbReference>
<evidence type="ECO:0000313" key="5">
    <source>
        <dbReference type="Proteomes" id="UP000217771"/>
    </source>
</evidence>
<name>A0A2A2EUN9_9GAMM</name>
<dbReference type="EMBL" id="NSKB01000005">
    <property type="protein sequence ID" value="PAU76115.1"/>
    <property type="molecule type" value="Genomic_DNA"/>
</dbReference>
<evidence type="ECO:0000256" key="1">
    <source>
        <dbReference type="ARBA" id="ARBA00023002"/>
    </source>
</evidence>
<dbReference type="AlphaFoldDB" id="A0A2A2EUN9"/>
<gene>
    <name evidence="4" type="ORF">CK498_14580</name>
</gene>
<sequence>MDLTHYRTLGNSGLAVSPLALGTMTFGADRWGTGEKTSRSVFNAYIEAGGNFVDSADVYSAGHSEEMLGGFIAERGLRDTLVVSTKSGFSRSQGAPNCGGSGAKNIRLGLEGSLRRLRTDYIDMFWVHVWDRFTPAEEVLQTLVDAKRSGKILHYGFSNTPGWYIAKVATLAQAHGLPAPVGLQFQYSLIERGVELDILPAGNEFGLGMVPWSPLGGGLLSGKYGREMLAESSREGGLPDKAGVAQEGSDGRLNGDNPFGGMLFTERNFDVVDVVRDIAQEIGRSMAEVALAWVVNRPGVSSVLVGASRVVQLSQNIAALDIMLTREQQGRLDQVSELAQINPYFIFQLPSDLIRGVPSVTSWKAVG</sequence>
<proteinExistence type="predicted"/>
<reference evidence="4 5" key="1">
    <citation type="submission" date="2017-08" db="EMBL/GenBank/DDBJ databases">
        <title>Halomonas alkalisoli sp. nov., isolated from saline alkaline soil.</title>
        <authorList>
            <person name="Wang D."/>
            <person name="Zhang G."/>
        </authorList>
    </citation>
    <scope>NUCLEOTIDE SEQUENCE [LARGE SCALE GENOMIC DNA]</scope>
    <source>
        <strain evidence="4 5">WRN001</strain>
    </source>
</reference>
<dbReference type="SUPFAM" id="SSF51430">
    <property type="entry name" value="NAD(P)-linked oxidoreductase"/>
    <property type="match status" value="1"/>
</dbReference>
<accession>A0A2A2EUN9</accession>
<dbReference type="Proteomes" id="UP000217771">
    <property type="component" value="Unassembled WGS sequence"/>
</dbReference>
<dbReference type="GO" id="GO:0016491">
    <property type="term" value="F:oxidoreductase activity"/>
    <property type="evidence" value="ECO:0007669"/>
    <property type="project" value="UniProtKB-KW"/>
</dbReference>
<dbReference type="InterPro" id="IPR050523">
    <property type="entry name" value="AKR_Detox_Biosynth"/>
</dbReference>
<dbReference type="RefSeq" id="WP_095621585.1">
    <property type="nucleotide sequence ID" value="NZ_NSKB01000005.1"/>
</dbReference>
<dbReference type="OrthoDB" id="9772407at2"/>
<dbReference type="PANTHER" id="PTHR43364:SF4">
    <property type="entry name" value="NAD(P)-LINKED OXIDOREDUCTASE SUPERFAMILY PROTEIN"/>
    <property type="match status" value="1"/>
</dbReference>
<dbReference type="InterPro" id="IPR023210">
    <property type="entry name" value="NADP_OxRdtase_dom"/>
</dbReference>
<feature type="region of interest" description="Disordered" evidence="2">
    <location>
        <begin position="231"/>
        <end position="253"/>
    </location>
</feature>
<keyword evidence="5" id="KW-1185">Reference proteome</keyword>
<keyword evidence="1" id="KW-0560">Oxidoreductase</keyword>
<comment type="caution">
    <text evidence="4">The sequence shown here is derived from an EMBL/GenBank/DDBJ whole genome shotgun (WGS) entry which is preliminary data.</text>
</comment>
<dbReference type="Pfam" id="PF00248">
    <property type="entry name" value="Aldo_ket_red"/>
    <property type="match status" value="1"/>
</dbReference>
<evidence type="ECO:0000259" key="3">
    <source>
        <dbReference type="Pfam" id="PF00248"/>
    </source>
</evidence>
<evidence type="ECO:0000313" key="4">
    <source>
        <dbReference type="EMBL" id="PAU76115.1"/>
    </source>
</evidence>
<dbReference type="InterPro" id="IPR036812">
    <property type="entry name" value="NAD(P)_OxRdtase_dom_sf"/>
</dbReference>
<feature type="domain" description="NADP-dependent oxidoreductase" evidence="3">
    <location>
        <begin position="18"/>
        <end position="336"/>
    </location>
</feature>
<dbReference type="CDD" id="cd19080">
    <property type="entry name" value="AKR_AKR9A_9B"/>
    <property type="match status" value="1"/>
</dbReference>
<evidence type="ECO:0000256" key="2">
    <source>
        <dbReference type="SAM" id="MobiDB-lite"/>
    </source>
</evidence>